<dbReference type="Proteomes" id="UP000095286">
    <property type="component" value="Unplaced"/>
</dbReference>
<accession>A0AC35UBD3</accession>
<reference evidence="2" key="1">
    <citation type="submission" date="2016-11" db="UniProtKB">
        <authorList>
            <consortium name="WormBaseParasite"/>
        </authorList>
    </citation>
    <scope>IDENTIFICATION</scope>
    <source>
        <strain evidence="2">KR3021</strain>
    </source>
</reference>
<sequence length="666" mass="75900">MKDLETSVIMEDPVADGTVTSNVQPGVKEKNLHPAMVHFLDGTKMTYHVHKNAEGLVLFDLVAKTLNLNEKDYFALSWIDEHNEKQWLYNDKKINKKAKGDWEFKFEVKFFPQEPEILNDDITRYLLFLQVREDILTGKIPVSKATEGLLASYVLQSVFGDYAECDNYSDKIKQVLVTKDESPEFEEKLRELHIQQKGSTASEMERLYLEAAKQLSMYGVVLFSLKELKDKPTHIGVCASSINIYRNQTREHRFVWQDIVKVSYRRNNFSVKVKPNILKEKKEAVWTAKTVDFKKAKKIWKACVEYHCFFRLIQAEEEKREGFFKFGTQFQSKMHSNLIGSEPNMSRDKSNDQLNGGSTMSEVGTSEFGASPGKSYTISQSSPLKNKKDKSKKDKSKKEKKDKKKKKSGKESESSSSSDSSDADIVDERSKVLHKHHNTSPYEVVGLQKATDIEQIPYSKEDLDETPANESIIINTTHHHASNVPEEINSPRSITISPVPGGKTEDQSTCAHENAFSDSENGCSRFNTWKEIQTGPEIVTEEYDEDGNKIIKTVKTQHIKTITQKETFQTVDIPLDELKTMMKLQEKENGATPKEIIANESYTIGNCTVDTIKYRGVKDGMIGNHTFHKISYVNEYATDYDALLDKAILESTDVNQQAIVEKMETH</sequence>
<evidence type="ECO:0000313" key="2">
    <source>
        <dbReference type="WBParaSite" id="RSKR_0000957700.1"/>
    </source>
</evidence>
<organism evidence="1 2">
    <name type="scientific">Rhabditophanes sp. KR3021</name>
    <dbReference type="NCBI Taxonomy" id="114890"/>
    <lineage>
        <taxon>Eukaryota</taxon>
        <taxon>Metazoa</taxon>
        <taxon>Ecdysozoa</taxon>
        <taxon>Nematoda</taxon>
        <taxon>Chromadorea</taxon>
        <taxon>Rhabditida</taxon>
        <taxon>Tylenchina</taxon>
        <taxon>Panagrolaimomorpha</taxon>
        <taxon>Strongyloidoidea</taxon>
        <taxon>Alloionematidae</taxon>
        <taxon>Rhabditophanes</taxon>
    </lineage>
</organism>
<evidence type="ECO:0000313" key="1">
    <source>
        <dbReference type="Proteomes" id="UP000095286"/>
    </source>
</evidence>
<protein>
    <submittedName>
        <fullName evidence="2">FERM domain-containing protein</fullName>
    </submittedName>
</protein>
<proteinExistence type="predicted"/>
<name>A0AC35UBD3_9BILA</name>
<dbReference type="WBParaSite" id="RSKR_0000957700.1">
    <property type="protein sequence ID" value="RSKR_0000957700.1"/>
    <property type="gene ID" value="RSKR_0000957700"/>
</dbReference>